<gene>
    <name evidence="2" type="ORF">ABNN70_13065</name>
</gene>
<evidence type="ECO:0000313" key="2">
    <source>
        <dbReference type="EMBL" id="XCJ16567.1"/>
    </source>
</evidence>
<keyword evidence="1" id="KW-0812">Transmembrane</keyword>
<accession>A0AAU8IED3</accession>
<feature type="transmembrane region" description="Helical" evidence="1">
    <location>
        <begin position="45"/>
        <end position="64"/>
    </location>
</feature>
<dbReference type="Pfam" id="PF14143">
    <property type="entry name" value="YrhC"/>
    <property type="match status" value="1"/>
</dbReference>
<dbReference type="AlphaFoldDB" id="A0AAU8IED3"/>
<dbReference type="EMBL" id="CP159510">
    <property type="protein sequence ID" value="XCJ16567.1"/>
    <property type="molecule type" value="Genomic_DNA"/>
</dbReference>
<protein>
    <submittedName>
        <fullName evidence="2">YrhC family protein</fullName>
    </submittedName>
</protein>
<keyword evidence="1" id="KW-0472">Membrane</keyword>
<reference evidence="2" key="1">
    <citation type="submission" date="2024-06" db="EMBL/GenBank/DDBJ databases">
        <authorList>
            <person name="Fan A."/>
            <person name="Zhang F.Y."/>
            <person name="Zhang L."/>
        </authorList>
    </citation>
    <scope>NUCLEOTIDE SEQUENCE</scope>
    <source>
        <strain evidence="2">Y61</strain>
    </source>
</reference>
<organism evidence="2">
    <name type="scientific">Sporolactobacillus sp. Y61</name>
    <dbReference type="NCBI Taxonomy" id="3160863"/>
    <lineage>
        <taxon>Bacteria</taxon>
        <taxon>Bacillati</taxon>
        <taxon>Bacillota</taxon>
        <taxon>Bacilli</taxon>
        <taxon>Bacillales</taxon>
        <taxon>Sporolactobacillaceae</taxon>
        <taxon>Sporolactobacillus</taxon>
    </lineage>
</organism>
<name>A0AAU8IED3_9BACL</name>
<dbReference type="RefSeq" id="WP_353948034.1">
    <property type="nucleotide sequence ID" value="NZ_CP159510.1"/>
</dbReference>
<feature type="transmembrane region" description="Helical" evidence="1">
    <location>
        <begin position="21"/>
        <end position="39"/>
    </location>
</feature>
<sequence length="77" mass="9101">MGDQGKHLDERIADCRRTGMLCLFISLFMYIGTVIPDMLVEPWKIEVLMITSFSFLLASVFFYWRTTKLKEEQMDDQ</sequence>
<dbReference type="InterPro" id="IPR025418">
    <property type="entry name" value="YrhC-like"/>
</dbReference>
<evidence type="ECO:0000256" key="1">
    <source>
        <dbReference type="SAM" id="Phobius"/>
    </source>
</evidence>
<keyword evidence="1" id="KW-1133">Transmembrane helix</keyword>
<proteinExistence type="predicted"/>